<evidence type="ECO:0000259" key="5">
    <source>
        <dbReference type="PROSITE" id="PS50885"/>
    </source>
</evidence>
<organism evidence="6 7">
    <name type="scientific">Sphingomonas sanguinis</name>
    <dbReference type="NCBI Taxonomy" id="33051"/>
    <lineage>
        <taxon>Bacteria</taxon>
        <taxon>Pseudomonadati</taxon>
        <taxon>Pseudomonadota</taxon>
        <taxon>Alphaproteobacteria</taxon>
        <taxon>Sphingomonadales</taxon>
        <taxon>Sphingomonadaceae</taxon>
        <taxon>Sphingomonas</taxon>
    </lineage>
</organism>
<dbReference type="InterPro" id="IPR003660">
    <property type="entry name" value="HAMP_dom"/>
</dbReference>
<keyword evidence="7" id="KW-1185">Reference proteome</keyword>
<accession>A0ABU5LUA6</accession>
<dbReference type="PRINTS" id="PR00260">
    <property type="entry name" value="CHEMTRNSDUCR"/>
</dbReference>
<dbReference type="PANTHER" id="PTHR43531:SF11">
    <property type="entry name" value="METHYL-ACCEPTING CHEMOTAXIS PROTEIN 3"/>
    <property type="match status" value="1"/>
</dbReference>
<keyword evidence="3" id="KW-0807">Transducer</keyword>
<keyword evidence="1" id="KW-0145">Chemotaxis</keyword>
<dbReference type="CDD" id="cd11386">
    <property type="entry name" value="MCP_signal"/>
    <property type="match status" value="1"/>
</dbReference>
<evidence type="ECO:0000256" key="3">
    <source>
        <dbReference type="PROSITE-ProRule" id="PRU00284"/>
    </source>
</evidence>
<feature type="domain" description="Methyl-accepting transducer" evidence="4">
    <location>
        <begin position="200"/>
        <end position="429"/>
    </location>
</feature>
<evidence type="ECO:0000313" key="7">
    <source>
        <dbReference type="Proteomes" id="UP001292182"/>
    </source>
</evidence>
<dbReference type="PROSITE" id="PS50885">
    <property type="entry name" value="HAMP"/>
    <property type="match status" value="1"/>
</dbReference>
<dbReference type="InterPro" id="IPR004090">
    <property type="entry name" value="Chemotax_Me-accpt_rcpt"/>
</dbReference>
<proteinExistence type="inferred from homology"/>
<dbReference type="InterPro" id="IPR004089">
    <property type="entry name" value="MCPsignal_dom"/>
</dbReference>
<dbReference type="Gene3D" id="1.10.287.950">
    <property type="entry name" value="Methyl-accepting chemotaxis protein"/>
    <property type="match status" value="1"/>
</dbReference>
<dbReference type="Proteomes" id="UP001292182">
    <property type="component" value="Unassembled WGS sequence"/>
</dbReference>
<gene>
    <name evidence="6" type="ORF">N4G62_15820</name>
</gene>
<evidence type="ECO:0000256" key="1">
    <source>
        <dbReference type="ARBA" id="ARBA00022500"/>
    </source>
</evidence>
<dbReference type="PROSITE" id="PS50111">
    <property type="entry name" value="CHEMOTAXIS_TRANSDUC_2"/>
    <property type="match status" value="1"/>
</dbReference>
<comment type="caution">
    <text evidence="6">The sequence shown here is derived from an EMBL/GenBank/DDBJ whole genome shotgun (WGS) entry which is preliminary data.</text>
</comment>
<dbReference type="SMART" id="SM00283">
    <property type="entry name" value="MA"/>
    <property type="match status" value="1"/>
</dbReference>
<dbReference type="RefSeq" id="WP_322540090.1">
    <property type="nucleotide sequence ID" value="NZ_JAOBTW010000021.1"/>
</dbReference>
<dbReference type="SUPFAM" id="SSF55785">
    <property type="entry name" value="PYP-like sensor domain (PAS domain)"/>
    <property type="match status" value="1"/>
</dbReference>
<evidence type="ECO:0000256" key="2">
    <source>
        <dbReference type="ARBA" id="ARBA00029447"/>
    </source>
</evidence>
<feature type="domain" description="HAMP" evidence="5">
    <location>
        <begin position="149"/>
        <end position="195"/>
    </location>
</feature>
<dbReference type="EMBL" id="JAOBTW010000021">
    <property type="protein sequence ID" value="MDZ7283497.1"/>
    <property type="molecule type" value="Genomic_DNA"/>
</dbReference>
<evidence type="ECO:0000259" key="4">
    <source>
        <dbReference type="PROSITE" id="PS50111"/>
    </source>
</evidence>
<evidence type="ECO:0000313" key="6">
    <source>
        <dbReference type="EMBL" id="MDZ7283497.1"/>
    </source>
</evidence>
<dbReference type="InterPro" id="IPR051310">
    <property type="entry name" value="MCP_chemotaxis"/>
</dbReference>
<dbReference type="PANTHER" id="PTHR43531">
    <property type="entry name" value="PROTEIN ICFG"/>
    <property type="match status" value="1"/>
</dbReference>
<name>A0ABU5LUA6_9SPHN</name>
<comment type="similarity">
    <text evidence="2">Belongs to the methyl-accepting chemotaxis (MCP) protein family.</text>
</comment>
<reference evidence="7" key="1">
    <citation type="submission" date="2023-07" db="EMBL/GenBank/DDBJ databases">
        <title>Whole genome sequence analysis of rice epiphytic Sphingomonas sanguinis OsEp_Plm_15B2.</title>
        <authorList>
            <person name="Sahu K.P."/>
            <person name="Asharani P."/>
            <person name="Reddy B."/>
            <person name="Kumar A."/>
        </authorList>
    </citation>
    <scope>NUCLEOTIDE SEQUENCE [LARGE SCALE GENOMIC DNA]</scope>
    <source>
        <strain evidence="7">OsEp_Plm_15B2</strain>
    </source>
</reference>
<dbReference type="SUPFAM" id="SSF58104">
    <property type="entry name" value="Methyl-accepting chemotaxis protein (MCP) signaling domain"/>
    <property type="match status" value="1"/>
</dbReference>
<sequence length="459" mass="48354">MFGDRTDAGNGRMGAMGLFGKKDVSLGDRLALAVFQHSPDAMLLLSDGKFIAGNAAVERIYHRRLSEVLGHNPLDFSASCQADGRPTDVHIGERVGQALRDGFARFEWLNQAPNGQVERLLVTLIPAHVVTPQDVLVLIQDMGETMDMVNQLGDGLSRISNGDLSHRITKPFRDDYEPLRLHFNEAAQMLGGSIQSIDSSSRRVHSAALEIGKAAGDLSRRTEHQAASLEETAAAMRQVTSAIQETAQFGNKAAQVAVSAQENAAQSGVVVQRAMDAMGGIERTSNEISEIIGVIDGIAFQTNLLALNAGVEAARAGDAGKGFAVVASEVRALAQRSADAAKDVKSRIGASDAQIRSGVQEVDAAGSALQRIAAQVSEMATLIGDIASASQQQASSASQITIAIGDLDSVTQQNAAMVEQASAAAREMVSEASAMADQVGRFRVGNHSAAMAQPMWKAA</sequence>
<protein>
    <submittedName>
        <fullName evidence="6">Methyl-accepting chemotaxis protein</fullName>
    </submittedName>
</protein>
<dbReference type="InterPro" id="IPR035965">
    <property type="entry name" value="PAS-like_dom_sf"/>
</dbReference>
<dbReference type="Pfam" id="PF00015">
    <property type="entry name" value="MCPsignal"/>
    <property type="match status" value="1"/>
</dbReference>
<dbReference type="Gene3D" id="3.30.450.20">
    <property type="entry name" value="PAS domain"/>
    <property type="match status" value="1"/>
</dbReference>